<reference evidence="2 4" key="1">
    <citation type="journal article" date="2020" name="Stud. Mycol.">
        <title>101 Dothideomycetes genomes: a test case for predicting lifestyles and emergence of pathogens.</title>
        <authorList>
            <person name="Haridas S."/>
            <person name="Albert R."/>
            <person name="Binder M."/>
            <person name="Bloem J."/>
            <person name="Labutti K."/>
            <person name="Salamov A."/>
            <person name="Andreopoulos B."/>
            <person name="Baker S."/>
            <person name="Barry K."/>
            <person name="Bills G."/>
            <person name="Bluhm B."/>
            <person name="Cannon C."/>
            <person name="Castanera R."/>
            <person name="Culley D."/>
            <person name="Daum C."/>
            <person name="Ezra D."/>
            <person name="Gonzalez J."/>
            <person name="Henrissat B."/>
            <person name="Kuo A."/>
            <person name="Liang C."/>
            <person name="Lipzen A."/>
            <person name="Lutzoni F."/>
            <person name="Magnuson J."/>
            <person name="Mondo S."/>
            <person name="Nolan M."/>
            <person name="Ohm R."/>
            <person name="Pangilinan J."/>
            <person name="Park H.-J."/>
            <person name="Ramirez L."/>
            <person name="Alfaro M."/>
            <person name="Sun H."/>
            <person name="Tritt A."/>
            <person name="Yoshinaga Y."/>
            <person name="Zwiers L.-H."/>
            <person name="Turgeon B."/>
            <person name="Goodwin S."/>
            <person name="Spatafora J."/>
            <person name="Crous P."/>
            <person name="Grigoriev I."/>
        </authorList>
    </citation>
    <scope>NUCLEOTIDE SEQUENCE</scope>
    <source>
        <strain evidence="2 4">CBS 304.34</strain>
    </source>
</reference>
<protein>
    <submittedName>
        <fullName evidence="2 4">Uncharacterized protein</fullName>
    </submittedName>
</protein>
<evidence type="ECO:0000313" key="3">
    <source>
        <dbReference type="Proteomes" id="UP000504636"/>
    </source>
</evidence>
<sequence>MLPPPLPADSPRPPVSPKPSLCRGSHRPIPRVSRLSAARPRWHACTVQSASRHSLQSLLARGGCRRSREGEGGPLLRPLRGWLAGHPALVLSPLKLCRRRHAGRWISKAASIAARPVHVGGRVQAAATRLLSGPLGV</sequence>
<gene>
    <name evidence="2 4" type="ORF">BDZ99DRAFT_460295</name>
</gene>
<dbReference type="EMBL" id="MU003696">
    <property type="protein sequence ID" value="KAF2812968.1"/>
    <property type="molecule type" value="Genomic_DNA"/>
</dbReference>
<evidence type="ECO:0000256" key="1">
    <source>
        <dbReference type="SAM" id="MobiDB-lite"/>
    </source>
</evidence>
<keyword evidence="3" id="KW-1185">Reference proteome</keyword>
<feature type="compositionally biased region" description="Pro residues" evidence="1">
    <location>
        <begin position="1"/>
        <end position="17"/>
    </location>
</feature>
<dbReference type="RefSeq" id="XP_033579932.1">
    <property type="nucleotide sequence ID" value="XM_033719357.1"/>
</dbReference>
<reference evidence="4" key="3">
    <citation type="submission" date="2025-04" db="UniProtKB">
        <authorList>
            <consortium name="RefSeq"/>
        </authorList>
    </citation>
    <scope>IDENTIFICATION</scope>
    <source>
        <strain evidence="4">CBS 304.34</strain>
    </source>
</reference>
<name>A0A6A6YWN0_9PEZI</name>
<organism evidence="2">
    <name type="scientific">Mytilinidion resinicola</name>
    <dbReference type="NCBI Taxonomy" id="574789"/>
    <lineage>
        <taxon>Eukaryota</taxon>
        <taxon>Fungi</taxon>
        <taxon>Dikarya</taxon>
        <taxon>Ascomycota</taxon>
        <taxon>Pezizomycotina</taxon>
        <taxon>Dothideomycetes</taxon>
        <taxon>Pleosporomycetidae</taxon>
        <taxon>Mytilinidiales</taxon>
        <taxon>Mytilinidiaceae</taxon>
        <taxon>Mytilinidion</taxon>
    </lineage>
</organism>
<evidence type="ECO:0000313" key="2">
    <source>
        <dbReference type="EMBL" id="KAF2812968.1"/>
    </source>
</evidence>
<feature type="region of interest" description="Disordered" evidence="1">
    <location>
        <begin position="1"/>
        <end position="35"/>
    </location>
</feature>
<dbReference type="GeneID" id="54460250"/>
<reference evidence="4" key="2">
    <citation type="submission" date="2020-04" db="EMBL/GenBank/DDBJ databases">
        <authorList>
            <consortium name="NCBI Genome Project"/>
        </authorList>
    </citation>
    <scope>NUCLEOTIDE SEQUENCE</scope>
    <source>
        <strain evidence="4">CBS 304.34</strain>
    </source>
</reference>
<proteinExistence type="predicted"/>
<dbReference type="AlphaFoldDB" id="A0A6A6YWN0"/>
<accession>A0A6A6YWN0</accession>
<dbReference type="Proteomes" id="UP000504636">
    <property type="component" value="Unplaced"/>
</dbReference>
<evidence type="ECO:0000313" key="4">
    <source>
        <dbReference type="RefSeq" id="XP_033579932.1"/>
    </source>
</evidence>